<dbReference type="InterPro" id="IPR035974">
    <property type="entry name" value="Rap/Ran-GAP_sf"/>
</dbReference>
<dbReference type="InterPro" id="IPR001180">
    <property type="entry name" value="CNH_dom"/>
</dbReference>
<comment type="caution">
    <text evidence="7">The sequence shown here is derived from an EMBL/GenBank/DDBJ whole genome shotgun (WGS) entry which is preliminary data.</text>
</comment>
<feature type="compositionally biased region" description="Basic and acidic residues" evidence="4">
    <location>
        <begin position="46"/>
        <end position="60"/>
    </location>
</feature>
<proteinExistence type="inferred from homology"/>
<dbReference type="Pfam" id="PF00780">
    <property type="entry name" value="CNH"/>
    <property type="match status" value="1"/>
</dbReference>
<feature type="domain" description="CNH" evidence="6">
    <location>
        <begin position="473"/>
        <end position="769"/>
    </location>
</feature>
<dbReference type="InterPro" id="IPR050989">
    <property type="entry name" value="Rap1_Ran_GAP"/>
</dbReference>
<dbReference type="Proteomes" id="UP000192578">
    <property type="component" value="Unassembled WGS sequence"/>
</dbReference>
<evidence type="ECO:0000256" key="1">
    <source>
        <dbReference type="ARBA" id="ARBA00022468"/>
    </source>
</evidence>
<accession>A0A1W0X4F3</accession>
<dbReference type="PROSITE" id="PS50085">
    <property type="entry name" value="RAPGAP"/>
    <property type="match status" value="1"/>
</dbReference>
<dbReference type="EMBL" id="MTYJ01000017">
    <property type="protein sequence ID" value="OQV22376.1"/>
    <property type="molecule type" value="Genomic_DNA"/>
</dbReference>
<sequence length="918" mass="103125">MTGKIVVTASDISVRRGIFSRKHYGSVELLPRSDNGNGDAGSGSRFRVETGERRGRDSDSFHGSPSTPLLENPEYQTRWYFKWFLGRYHQNYCGLDGDKNPFVLSILLSDANDHQIQQYRAILWRKTGMEKICLPFNPTKTLTVRNMLSLFSRMHRIEKGPKEILTPSVLKDLLILEEQEGSVNFKFGVLYARPGQTADNEMFSNKTGSDDFNEFIALLGDRVTLKGHDRYRGGLDTKSDTTGTESIYTVYEGHEIMFHVSTLLPYSADNPQQVERKRHIGNDIVNIVFCDCENGELPTFKPQMVKSQFTHVFAVVWRDHEAESYRVQVFSEENVPLFGPPLPIPSLFDRPDEFREFLLVKCINGEKAAFNTPIFAQKRERTLDSLLRDLYTEHTQSDSGKAMLSRRTFSDALVESSKSTTKEEARKEEFARIGQALKLDTIMKGDAPTSLATSGTARKEQPWQPQCFFPDFSYEIACGDSWGSDRLILATESSGAFVIEEGAVPNPIFERSVTIRQLSVVEEHGILIVRMDKGKEAKIYVFRLKDFESEPTAFYTKSDCKDHRVEGTKGCLFFTLNRPGGNFLRMAVAMGRKVILLQWKHSAAHSVMSHNEELLDGFVPLQELSLTETPSILTLIDGFNGSESRVCVGYKNCFDLINERSGEVTTLFQAEAGKTNLVAALDVCEDDENELLLCYHNSCHFQKLESTSANTMEFDFQWCSVPEEVVCASPYVMSFNSEGFEIRLLVNGNLVYAGTMPQMKLITSKTDIFFATTAPEYYPWPAANTTARDSVPVILSKENNSSGPSSPNSPNQIKKPFRIYKVNLANLTGQQSKEDRAMRMPLTPRNVNGQTLPAISVNDCLTDRDSTTPSPTFHKEFRLPNGPRVKLRTDTASTDSGIQNGCNSVFSSQSSPPVSPFS</sequence>
<dbReference type="Pfam" id="PF02145">
    <property type="entry name" value="Rap_GAP"/>
    <property type="match status" value="1"/>
</dbReference>
<reference evidence="8" key="1">
    <citation type="submission" date="2017-01" db="EMBL/GenBank/DDBJ databases">
        <title>Comparative genomics of anhydrobiosis in the tardigrade Hypsibius dujardini.</title>
        <authorList>
            <person name="Yoshida Y."/>
            <person name="Koutsovoulos G."/>
            <person name="Laetsch D."/>
            <person name="Stevens L."/>
            <person name="Kumar S."/>
            <person name="Horikawa D."/>
            <person name="Ishino K."/>
            <person name="Komine S."/>
            <person name="Tomita M."/>
            <person name="Blaxter M."/>
            <person name="Arakawa K."/>
        </authorList>
    </citation>
    <scope>NUCLEOTIDE SEQUENCE [LARGE SCALE GENOMIC DNA]</scope>
    <source>
        <strain evidence="8">Z151</strain>
    </source>
</reference>
<dbReference type="GO" id="GO:0051056">
    <property type="term" value="P:regulation of small GTPase mediated signal transduction"/>
    <property type="evidence" value="ECO:0007669"/>
    <property type="project" value="InterPro"/>
</dbReference>
<name>A0A1W0X4F3_HYPEX</name>
<dbReference type="PANTHER" id="PTHR15711:SF62">
    <property type="entry name" value="GTPASE-ACTIVATING RAP_RAN-GAP DOMAIN-LIKE PROTEIN 3"/>
    <property type="match status" value="1"/>
</dbReference>
<gene>
    <name evidence="7" type="ORF">BV898_03552</name>
</gene>
<dbReference type="SUPFAM" id="SSF111347">
    <property type="entry name" value="Rap/Ran-GAP"/>
    <property type="match status" value="1"/>
</dbReference>
<dbReference type="GO" id="GO:0005096">
    <property type="term" value="F:GTPase activator activity"/>
    <property type="evidence" value="ECO:0007669"/>
    <property type="project" value="UniProtKB-KW"/>
</dbReference>
<evidence type="ECO:0000259" key="6">
    <source>
        <dbReference type="PROSITE" id="PS50219"/>
    </source>
</evidence>
<feature type="compositionally biased region" description="Polar residues" evidence="4">
    <location>
        <begin position="890"/>
        <end position="903"/>
    </location>
</feature>
<dbReference type="OrthoDB" id="2499658at2759"/>
<organism evidence="7 8">
    <name type="scientific">Hypsibius exemplaris</name>
    <name type="common">Freshwater tardigrade</name>
    <dbReference type="NCBI Taxonomy" id="2072580"/>
    <lineage>
        <taxon>Eukaryota</taxon>
        <taxon>Metazoa</taxon>
        <taxon>Ecdysozoa</taxon>
        <taxon>Tardigrada</taxon>
        <taxon>Eutardigrada</taxon>
        <taxon>Parachela</taxon>
        <taxon>Hypsibioidea</taxon>
        <taxon>Hypsibiidae</taxon>
        <taxon>Hypsibius</taxon>
    </lineage>
</organism>
<feature type="region of interest" description="Disordered" evidence="4">
    <location>
        <begin position="889"/>
        <end position="918"/>
    </location>
</feature>
<dbReference type="PANTHER" id="PTHR15711">
    <property type="entry name" value="RAP GTPASE-ACTIVATING PROTEIN"/>
    <property type="match status" value="1"/>
</dbReference>
<dbReference type="Gene3D" id="3.40.50.11210">
    <property type="entry name" value="Rap/Ran-GAP"/>
    <property type="match status" value="1"/>
</dbReference>
<evidence type="ECO:0000256" key="2">
    <source>
        <dbReference type="ARBA" id="ARBA00060925"/>
    </source>
</evidence>
<comment type="similarity">
    <text evidence="2">Belongs to the GARNL3 family.</text>
</comment>
<feature type="domain" description="Rap-GAP" evidence="5">
    <location>
        <begin position="173"/>
        <end position="390"/>
    </location>
</feature>
<protein>
    <recommendedName>
        <fullName evidence="3">GTPase-activating Rap/Ran-GAP domain-like protein 3</fullName>
    </recommendedName>
</protein>
<evidence type="ECO:0000313" key="8">
    <source>
        <dbReference type="Proteomes" id="UP000192578"/>
    </source>
</evidence>
<keyword evidence="1" id="KW-0343">GTPase activation</keyword>
<evidence type="ECO:0000256" key="4">
    <source>
        <dbReference type="SAM" id="MobiDB-lite"/>
    </source>
</evidence>
<dbReference type="PROSITE" id="PS50219">
    <property type="entry name" value="CNH"/>
    <property type="match status" value="1"/>
</dbReference>
<dbReference type="AlphaFoldDB" id="A0A1W0X4F3"/>
<dbReference type="SMART" id="SM00036">
    <property type="entry name" value="CNH"/>
    <property type="match status" value="1"/>
</dbReference>
<evidence type="ECO:0000313" key="7">
    <source>
        <dbReference type="EMBL" id="OQV22376.1"/>
    </source>
</evidence>
<evidence type="ECO:0000256" key="3">
    <source>
        <dbReference type="ARBA" id="ARBA00069072"/>
    </source>
</evidence>
<dbReference type="FunFam" id="3.40.50.11210:FF:000006">
    <property type="entry name" value="GTPase-activating Rap/Ran-GAP domain-like protein 3 isoform X1"/>
    <property type="match status" value="1"/>
</dbReference>
<feature type="region of interest" description="Disordered" evidence="4">
    <location>
        <begin position="30"/>
        <end position="68"/>
    </location>
</feature>
<dbReference type="InterPro" id="IPR000331">
    <property type="entry name" value="Rap/Ran_GAP_dom"/>
</dbReference>
<evidence type="ECO:0000259" key="5">
    <source>
        <dbReference type="PROSITE" id="PS50085"/>
    </source>
</evidence>
<keyword evidence="8" id="KW-1185">Reference proteome</keyword>